<sequence>MLSTMDHLEERPTMGILLRVLSGLLFTGMLVCIKAVSDDVPVGQSVFFRSLFALLPIVIFLLLRREFPHGVATRRPLGHALRSGLGAAAMFASFAAVALLPVAEATLLAQLTPVFMAIGGVLLLGERFSLYRAGGIILAVAGVAVLILPGLNASSGNGQATGYALGALSALLTAGALLTVRRISRTETAASIAFYFILVAALAGLATLPLGWAALNRVEFALLVLSGLFGGAAHIAMTLALRYAEASRLAPFEYIALVWPVLADWVLFGIPVSSGFLLALPLMLSGVALAAMEGRRLKLTARWLLRR</sequence>
<evidence type="ECO:0000256" key="2">
    <source>
        <dbReference type="ARBA" id="ARBA00022692"/>
    </source>
</evidence>
<feature type="transmembrane region" description="Helical" evidence="5">
    <location>
        <begin position="220"/>
        <end position="240"/>
    </location>
</feature>
<feature type="transmembrane region" description="Helical" evidence="5">
    <location>
        <begin position="16"/>
        <end position="36"/>
    </location>
</feature>
<dbReference type="PANTHER" id="PTHR22911:SF6">
    <property type="entry name" value="SOLUTE CARRIER FAMILY 35 MEMBER G1"/>
    <property type="match status" value="1"/>
</dbReference>
<evidence type="ECO:0000313" key="7">
    <source>
        <dbReference type="EMBL" id="EHJ93909.1"/>
    </source>
</evidence>
<proteinExistence type="predicted"/>
<protein>
    <submittedName>
        <fullName evidence="7">Transmembrane protein 20</fullName>
    </submittedName>
</protein>
<feature type="transmembrane region" description="Helical" evidence="5">
    <location>
        <begin position="192"/>
        <end position="214"/>
    </location>
</feature>
<feature type="transmembrane region" description="Helical" evidence="5">
    <location>
        <begin position="84"/>
        <end position="101"/>
    </location>
</feature>
<feature type="domain" description="EamA" evidence="6">
    <location>
        <begin position="161"/>
        <end position="290"/>
    </location>
</feature>
<feature type="transmembrane region" description="Helical" evidence="5">
    <location>
        <begin position="130"/>
        <end position="148"/>
    </location>
</feature>
<dbReference type="EMBL" id="JH393257">
    <property type="protein sequence ID" value="EHJ93909.1"/>
    <property type="molecule type" value="Genomic_DNA"/>
</dbReference>
<dbReference type="GO" id="GO:0016020">
    <property type="term" value="C:membrane"/>
    <property type="evidence" value="ECO:0007669"/>
    <property type="project" value="UniProtKB-SubCell"/>
</dbReference>
<dbReference type="AlphaFoldDB" id="A0A7U9C4E9"/>
<accession>A0A7U9C4E9</accession>
<gene>
    <name evidence="7" type="ORF">KUC_0862</name>
</gene>
<dbReference type="Pfam" id="PF00892">
    <property type="entry name" value="EamA"/>
    <property type="match status" value="2"/>
</dbReference>
<organism evidence="7 8">
    <name type="scientific">Vreelandella boliviensis LC1</name>
    <dbReference type="NCBI Taxonomy" id="1072583"/>
    <lineage>
        <taxon>Bacteria</taxon>
        <taxon>Pseudomonadati</taxon>
        <taxon>Pseudomonadota</taxon>
        <taxon>Gammaproteobacteria</taxon>
        <taxon>Oceanospirillales</taxon>
        <taxon>Halomonadaceae</taxon>
        <taxon>Vreelandella</taxon>
    </lineage>
</organism>
<keyword evidence="2 5" id="KW-0812">Transmembrane</keyword>
<dbReference type="PANTHER" id="PTHR22911">
    <property type="entry name" value="ACYL-MALONYL CONDENSING ENZYME-RELATED"/>
    <property type="match status" value="1"/>
</dbReference>
<dbReference type="InterPro" id="IPR037185">
    <property type="entry name" value="EmrE-like"/>
</dbReference>
<reference evidence="7 8" key="1">
    <citation type="submission" date="2011-10" db="EMBL/GenBank/DDBJ databases">
        <authorList>
            <person name="Quillaguamn J."/>
            <person name="Guzmn D."/>
            <person name="Balderrama-Subieta A."/>
            <person name="Cardona-Ortuo C."/>
            <person name="Guevara-Martnez M."/>
            <person name="Callisaya-Quispe N."/>
        </authorList>
    </citation>
    <scope>NUCLEOTIDE SEQUENCE [LARGE SCALE GENOMIC DNA]</scope>
    <source>
        <strain evidence="7 8">LC1</strain>
    </source>
</reference>
<dbReference type="InterPro" id="IPR000620">
    <property type="entry name" value="EamA_dom"/>
</dbReference>
<keyword evidence="4 5" id="KW-0472">Membrane</keyword>
<feature type="transmembrane region" description="Helical" evidence="5">
    <location>
        <begin position="42"/>
        <end position="63"/>
    </location>
</feature>
<evidence type="ECO:0000256" key="3">
    <source>
        <dbReference type="ARBA" id="ARBA00022989"/>
    </source>
</evidence>
<evidence type="ECO:0000256" key="5">
    <source>
        <dbReference type="SAM" id="Phobius"/>
    </source>
</evidence>
<feature type="domain" description="EamA" evidence="6">
    <location>
        <begin position="14"/>
        <end position="147"/>
    </location>
</feature>
<keyword evidence="3 5" id="KW-1133">Transmembrane helix</keyword>
<evidence type="ECO:0000256" key="1">
    <source>
        <dbReference type="ARBA" id="ARBA00004141"/>
    </source>
</evidence>
<evidence type="ECO:0000313" key="8">
    <source>
        <dbReference type="Proteomes" id="UP000005756"/>
    </source>
</evidence>
<comment type="subcellular location">
    <subcellularLocation>
        <location evidence="1">Membrane</location>
        <topology evidence="1">Multi-pass membrane protein</topology>
    </subcellularLocation>
</comment>
<feature type="transmembrane region" description="Helical" evidence="5">
    <location>
        <begin position="160"/>
        <end position="180"/>
    </location>
</feature>
<name>A0A7U9C4E9_9GAMM</name>
<feature type="transmembrane region" description="Helical" evidence="5">
    <location>
        <begin position="107"/>
        <end position="125"/>
    </location>
</feature>
<feature type="transmembrane region" description="Helical" evidence="5">
    <location>
        <begin position="276"/>
        <end position="292"/>
    </location>
</feature>
<dbReference type="SUPFAM" id="SSF103481">
    <property type="entry name" value="Multidrug resistance efflux transporter EmrE"/>
    <property type="match status" value="2"/>
</dbReference>
<dbReference type="Proteomes" id="UP000005756">
    <property type="component" value="Unassembled WGS sequence"/>
</dbReference>
<evidence type="ECO:0000256" key="4">
    <source>
        <dbReference type="ARBA" id="ARBA00023136"/>
    </source>
</evidence>
<evidence type="ECO:0000259" key="6">
    <source>
        <dbReference type="Pfam" id="PF00892"/>
    </source>
</evidence>